<reference evidence="2 3" key="1">
    <citation type="submission" date="2018-12" db="EMBL/GenBank/DDBJ databases">
        <authorList>
            <consortium name="Pathogen Informatics"/>
        </authorList>
    </citation>
    <scope>NUCLEOTIDE SEQUENCE [LARGE SCALE GENOMIC DNA]</scope>
    <source>
        <strain evidence="2 3">NCTC10713</strain>
    </source>
</reference>
<gene>
    <name evidence="2" type="ORF">NCTC10713_01980</name>
</gene>
<dbReference type="AlphaFoldDB" id="A0A3S4QT13"/>
<name>A0A3S4QT13_STRAP</name>
<sequence>MQQIKQNKKLRLNKQRLIIKKRKVDHAKAVEETKQKNAQIEAENKALKEAHDKASQQAAQTNQAVEQVKAKIKAEFPDAKVTETTKELKVDPTKTSYDAYTKVVDQVKLKIKKATEPIKLKKRKKIKKSQRQRLITKRCKNAIVRTRQK</sequence>
<evidence type="ECO:0000256" key="1">
    <source>
        <dbReference type="SAM" id="Coils"/>
    </source>
</evidence>
<keyword evidence="1" id="KW-0175">Coiled coil</keyword>
<evidence type="ECO:0000313" key="2">
    <source>
        <dbReference type="EMBL" id="VED98965.1"/>
    </source>
</evidence>
<protein>
    <submittedName>
        <fullName evidence="2">Cell surface antigen</fullName>
    </submittedName>
</protein>
<accession>A0A3S4QT13</accession>
<organism evidence="2 3">
    <name type="scientific">Streptococcus anginosus</name>
    <dbReference type="NCBI Taxonomy" id="1328"/>
    <lineage>
        <taxon>Bacteria</taxon>
        <taxon>Bacillati</taxon>
        <taxon>Bacillota</taxon>
        <taxon>Bacilli</taxon>
        <taxon>Lactobacillales</taxon>
        <taxon>Streptococcaceae</taxon>
        <taxon>Streptococcus</taxon>
        <taxon>Streptococcus anginosus group</taxon>
    </lineage>
</organism>
<proteinExistence type="predicted"/>
<feature type="coiled-coil region" evidence="1">
    <location>
        <begin position="23"/>
        <end position="71"/>
    </location>
</feature>
<dbReference type="Proteomes" id="UP000278419">
    <property type="component" value="Chromosome"/>
</dbReference>
<evidence type="ECO:0000313" key="3">
    <source>
        <dbReference type="Proteomes" id="UP000278419"/>
    </source>
</evidence>
<dbReference type="EMBL" id="LR134283">
    <property type="protein sequence ID" value="VED98965.1"/>
    <property type="molecule type" value="Genomic_DNA"/>
</dbReference>